<protein>
    <submittedName>
        <fullName evidence="2">Uncharacterized protein</fullName>
    </submittedName>
</protein>
<reference evidence="2" key="1">
    <citation type="journal article" date="2022" name="Front. Genet.">
        <title>Chromosome-Scale Assembly of the Dendrobium nobile Genome Provides Insights Into the Molecular Mechanism of the Biosynthesis of the Medicinal Active Ingredient of Dendrobium.</title>
        <authorList>
            <person name="Xu Q."/>
            <person name="Niu S.-C."/>
            <person name="Li K.-L."/>
            <person name="Zheng P.-J."/>
            <person name="Zhang X.-J."/>
            <person name="Jia Y."/>
            <person name="Liu Y."/>
            <person name="Niu Y.-X."/>
            <person name="Yu L.-H."/>
            <person name="Chen D.-F."/>
            <person name="Zhang G.-Q."/>
        </authorList>
    </citation>
    <scope>NUCLEOTIDE SEQUENCE</scope>
    <source>
        <tissue evidence="2">Leaf</tissue>
    </source>
</reference>
<evidence type="ECO:0000313" key="2">
    <source>
        <dbReference type="EMBL" id="KAI0500668.1"/>
    </source>
</evidence>
<keyword evidence="1" id="KW-0472">Membrane</keyword>
<gene>
    <name evidence="2" type="ORF">KFK09_018884</name>
</gene>
<feature type="transmembrane region" description="Helical" evidence="1">
    <location>
        <begin position="12"/>
        <end position="35"/>
    </location>
</feature>
<keyword evidence="1" id="KW-0812">Transmembrane</keyword>
<comment type="caution">
    <text evidence="2">The sequence shown here is derived from an EMBL/GenBank/DDBJ whole genome shotgun (WGS) entry which is preliminary data.</text>
</comment>
<evidence type="ECO:0000313" key="3">
    <source>
        <dbReference type="Proteomes" id="UP000829196"/>
    </source>
</evidence>
<dbReference type="EMBL" id="JAGYWB010000013">
    <property type="protein sequence ID" value="KAI0500668.1"/>
    <property type="molecule type" value="Genomic_DNA"/>
</dbReference>
<dbReference type="Proteomes" id="UP000829196">
    <property type="component" value="Unassembled WGS sequence"/>
</dbReference>
<dbReference type="AlphaFoldDB" id="A0A8T3AXE5"/>
<organism evidence="2 3">
    <name type="scientific">Dendrobium nobile</name>
    <name type="common">Orchid</name>
    <dbReference type="NCBI Taxonomy" id="94219"/>
    <lineage>
        <taxon>Eukaryota</taxon>
        <taxon>Viridiplantae</taxon>
        <taxon>Streptophyta</taxon>
        <taxon>Embryophyta</taxon>
        <taxon>Tracheophyta</taxon>
        <taxon>Spermatophyta</taxon>
        <taxon>Magnoliopsida</taxon>
        <taxon>Liliopsida</taxon>
        <taxon>Asparagales</taxon>
        <taxon>Orchidaceae</taxon>
        <taxon>Epidendroideae</taxon>
        <taxon>Malaxideae</taxon>
        <taxon>Dendrobiinae</taxon>
        <taxon>Dendrobium</taxon>
    </lineage>
</organism>
<name>A0A8T3AXE5_DENNO</name>
<keyword evidence="1" id="KW-1133">Transmembrane helix</keyword>
<keyword evidence="3" id="KW-1185">Reference proteome</keyword>
<accession>A0A8T3AXE5</accession>
<proteinExistence type="predicted"/>
<sequence>MAFFPSTQIAYFVFPFAPLLQLTILSTAFVSLSVLSRHVICILNFDLTASLGSSKETTNKTILMYSKITYEMTDRKKIDRWKIISVISDFLVMFNLSPMNKISGTATAHI</sequence>
<evidence type="ECO:0000256" key="1">
    <source>
        <dbReference type="SAM" id="Phobius"/>
    </source>
</evidence>